<evidence type="ECO:0000313" key="3">
    <source>
        <dbReference type="EMBL" id="KAF2025337.1"/>
    </source>
</evidence>
<dbReference type="AlphaFoldDB" id="A0A9P4LI80"/>
<dbReference type="InterPro" id="IPR055264">
    <property type="entry name" value="BOD1/SHG1_dom"/>
</dbReference>
<feature type="compositionally biased region" description="Basic residues" evidence="1">
    <location>
        <begin position="289"/>
        <end position="300"/>
    </location>
</feature>
<evidence type="ECO:0000256" key="1">
    <source>
        <dbReference type="SAM" id="MobiDB-lite"/>
    </source>
</evidence>
<feature type="compositionally biased region" description="Basic and acidic residues" evidence="1">
    <location>
        <begin position="200"/>
        <end position="288"/>
    </location>
</feature>
<feature type="compositionally biased region" description="Basic residues" evidence="1">
    <location>
        <begin position="318"/>
        <end position="328"/>
    </location>
</feature>
<feature type="domain" description="BOD1/SHG1" evidence="2">
    <location>
        <begin position="40"/>
        <end position="141"/>
    </location>
</feature>
<dbReference type="Pfam" id="PF05205">
    <property type="entry name" value="COMPASS-Shg1"/>
    <property type="match status" value="1"/>
</dbReference>
<proteinExistence type="predicted"/>
<evidence type="ECO:0000259" key="2">
    <source>
        <dbReference type="Pfam" id="PF05205"/>
    </source>
</evidence>
<feature type="region of interest" description="Disordered" evidence="1">
    <location>
        <begin position="148"/>
        <end position="468"/>
    </location>
</feature>
<feature type="compositionally biased region" description="Basic and acidic residues" evidence="1">
    <location>
        <begin position="329"/>
        <end position="346"/>
    </location>
</feature>
<accession>A0A9P4LI80</accession>
<feature type="compositionally biased region" description="Basic and acidic residues" evidence="1">
    <location>
        <begin position="301"/>
        <end position="317"/>
    </location>
</feature>
<feature type="compositionally biased region" description="Basic and acidic residues" evidence="1">
    <location>
        <begin position="436"/>
        <end position="446"/>
    </location>
</feature>
<feature type="region of interest" description="Disordered" evidence="1">
    <location>
        <begin position="1"/>
        <end position="31"/>
    </location>
</feature>
<keyword evidence="4" id="KW-1185">Reference proteome</keyword>
<name>A0A9P4LI80_9PLEO</name>
<sequence length="710" mass="80126">MAEVSRKRAFDGDRPQHMRKKLRPSELPLSQAKRSTIDNLVHTFRKKGHYDSIRKELLAQYEASPAKDDLLSALKDLVENETDRNPSLLANPPAMAATLIEGAGERINIYGNIMNTISDLLDKLIKEQGLPKMREYRVLEIGAEIAAEEEAKGSKTDEEWAQEAEARRKEREMMREKELEKERQIEREERAKKEERKRREREQEEERERLREEEKERRRKERAERERQDEDRRQKERERITKERDEERERRRKEDEEHEKTRKERIERLRKEHEERERRIQEELDRSRGSRRYRGGRGRSRTPERDRSRDRGRVGDRSRRRSRTRSRTRSRERTKDTQPEQIKVDDDLALQLLLQESEQMKKSRQRPTLERSESLEPPMRKAQPPKSLVPRDPVAARLAKLESKSQSPALRSPSKEPATPTADNDVPMEDAPPIDKSQDAPAKSRWDTAPPLPSKAGPGRPPEEVGMTGEHPALRMIAGLVGTTTSTRIDREMIETTDVHAAAVEVAPEKHTRAVAKPVTILEAHHQPSVVVIARALAPEVAAEAVTALHLRVAATDLAREAQMVLTGTCLEEAQAQLLLRQPVQVVVSVRIVETASAMTVEIASATTADLANVMTAAIDPGAIGPASTTVGTVVDPEEHVSTSLIATSPVAVRRNQKRRLGKGAEAGTGRETETGIGVEMIATGEDARVVGLAAGAAIDVAEASGVQVL</sequence>
<organism evidence="3 4">
    <name type="scientific">Setomelanomma holmii</name>
    <dbReference type="NCBI Taxonomy" id="210430"/>
    <lineage>
        <taxon>Eukaryota</taxon>
        <taxon>Fungi</taxon>
        <taxon>Dikarya</taxon>
        <taxon>Ascomycota</taxon>
        <taxon>Pezizomycotina</taxon>
        <taxon>Dothideomycetes</taxon>
        <taxon>Pleosporomycetidae</taxon>
        <taxon>Pleosporales</taxon>
        <taxon>Pleosporineae</taxon>
        <taxon>Phaeosphaeriaceae</taxon>
        <taxon>Setomelanomma</taxon>
    </lineage>
</organism>
<dbReference type="EMBL" id="ML978268">
    <property type="protein sequence ID" value="KAF2025337.1"/>
    <property type="molecule type" value="Genomic_DNA"/>
</dbReference>
<gene>
    <name evidence="3" type="ORF">EK21DRAFT_116889</name>
</gene>
<comment type="caution">
    <text evidence="3">The sequence shown here is derived from an EMBL/GenBank/DDBJ whole genome shotgun (WGS) entry which is preliminary data.</text>
</comment>
<reference evidence="3" key="1">
    <citation type="journal article" date="2020" name="Stud. Mycol.">
        <title>101 Dothideomycetes genomes: a test case for predicting lifestyles and emergence of pathogens.</title>
        <authorList>
            <person name="Haridas S."/>
            <person name="Albert R."/>
            <person name="Binder M."/>
            <person name="Bloem J."/>
            <person name="Labutti K."/>
            <person name="Salamov A."/>
            <person name="Andreopoulos B."/>
            <person name="Baker S."/>
            <person name="Barry K."/>
            <person name="Bills G."/>
            <person name="Bluhm B."/>
            <person name="Cannon C."/>
            <person name="Castanera R."/>
            <person name="Culley D."/>
            <person name="Daum C."/>
            <person name="Ezra D."/>
            <person name="Gonzalez J."/>
            <person name="Henrissat B."/>
            <person name="Kuo A."/>
            <person name="Liang C."/>
            <person name="Lipzen A."/>
            <person name="Lutzoni F."/>
            <person name="Magnuson J."/>
            <person name="Mondo S."/>
            <person name="Nolan M."/>
            <person name="Ohm R."/>
            <person name="Pangilinan J."/>
            <person name="Park H.-J."/>
            <person name="Ramirez L."/>
            <person name="Alfaro M."/>
            <person name="Sun H."/>
            <person name="Tritt A."/>
            <person name="Yoshinaga Y."/>
            <person name="Zwiers L.-H."/>
            <person name="Turgeon B."/>
            <person name="Goodwin S."/>
            <person name="Spatafora J."/>
            <person name="Crous P."/>
            <person name="Grigoriev I."/>
        </authorList>
    </citation>
    <scope>NUCLEOTIDE SEQUENCE</scope>
    <source>
        <strain evidence="3">CBS 110217</strain>
    </source>
</reference>
<feature type="compositionally biased region" description="Basic and acidic residues" evidence="1">
    <location>
        <begin position="149"/>
        <end position="194"/>
    </location>
</feature>
<dbReference type="Proteomes" id="UP000799777">
    <property type="component" value="Unassembled WGS sequence"/>
</dbReference>
<dbReference type="OrthoDB" id="5579731at2759"/>
<dbReference type="PANTHER" id="PTHR28034">
    <property type="entry name" value="SET1 COMPLEX COMPONENT SHG1"/>
    <property type="match status" value="1"/>
</dbReference>
<feature type="compositionally biased region" description="Basic and acidic residues" evidence="1">
    <location>
        <begin position="1"/>
        <end position="16"/>
    </location>
</feature>
<protein>
    <recommendedName>
        <fullName evidence="2">BOD1/SHG1 domain-containing protein</fullName>
    </recommendedName>
</protein>
<dbReference type="PANTHER" id="PTHR28034:SF1">
    <property type="entry name" value="NUCLEOMORPHIN"/>
    <property type="match status" value="1"/>
</dbReference>
<evidence type="ECO:0000313" key="4">
    <source>
        <dbReference type="Proteomes" id="UP000799777"/>
    </source>
</evidence>